<proteinExistence type="predicted"/>
<evidence type="ECO:0000256" key="4">
    <source>
        <dbReference type="ARBA" id="ARBA00022989"/>
    </source>
</evidence>
<dbReference type="Proteomes" id="UP001169242">
    <property type="component" value="Unassembled WGS sequence"/>
</dbReference>
<name>A0AA42DR00_9FIRM</name>
<dbReference type="RefSeq" id="WP_271013055.1">
    <property type="nucleotide sequence ID" value="NZ_JAQIFT010000061.1"/>
</dbReference>
<keyword evidence="4 6" id="KW-1133">Transmembrane helix</keyword>
<reference evidence="7" key="1">
    <citation type="journal article" date="2023" name="Int. J. Syst. Evol. Microbiol.">
        <title>&lt;i&gt;Holtiella tumoricola&lt;/i&gt; gen. nov. sp. nov., isolated from a human clinical sample.</title>
        <authorList>
            <person name="Allen-Vercoe E."/>
            <person name="Daigneault M.C."/>
            <person name="Vancuren S.J."/>
            <person name="Cochrane K."/>
            <person name="O'Neal L.L."/>
            <person name="Sankaranarayanan K."/>
            <person name="Lawson P.A."/>
        </authorList>
    </citation>
    <scope>NUCLEOTIDE SEQUENCE</scope>
    <source>
        <strain evidence="7">CC70A</strain>
    </source>
</reference>
<evidence type="ECO:0000256" key="1">
    <source>
        <dbReference type="ARBA" id="ARBA00004651"/>
    </source>
</evidence>
<gene>
    <name evidence="7" type="ORF">PBV87_16950</name>
</gene>
<feature type="transmembrane region" description="Helical" evidence="6">
    <location>
        <begin position="343"/>
        <end position="364"/>
    </location>
</feature>
<keyword evidence="5 6" id="KW-0472">Membrane</keyword>
<feature type="transmembrane region" description="Helical" evidence="6">
    <location>
        <begin position="12"/>
        <end position="31"/>
    </location>
</feature>
<evidence type="ECO:0000313" key="8">
    <source>
        <dbReference type="Proteomes" id="UP001169242"/>
    </source>
</evidence>
<feature type="transmembrane region" description="Helical" evidence="6">
    <location>
        <begin position="401"/>
        <end position="425"/>
    </location>
</feature>
<accession>A0AA42DR00</accession>
<protein>
    <submittedName>
        <fullName evidence="7">Oligosaccharide flippase family protein</fullName>
    </submittedName>
</protein>
<evidence type="ECO:0000256" key="2">
    <source>
        <dbReference type="ARBA" id="ARBA00022475"/>
    </source>
</evidence>
<feature type="transmembrane region" description="Helical" evidence="6">
    <location>
        <begin position="43"/>
        <end position="66"/>
    </location>
</feature>
<dbReference type="InterPro" id="IPR050833">
    <property type="entry name" value="Poly_Biosynth_Transport"/>
</dbReference>
<feature type="transmembrane region" description="Helical" evidence="6">
    <location>
        <begin position="464"/>
        <end position="484"/>
    </location>
</feature>
<dbReference type="GO" id="GO:0005886">
    <property type="term" value="C:plasma membrane"/>
    <property type="evidence" value="ECO:0007669"/>
    <property type="project" value="UniProtKB-SubCell"/>
</dbReference>
<feature type="transmembrane region" description="Helical" evidence="6">
    <location>
        <begin position="161"/>
        <end position="179"/>
    </location>
</feature>
<comment type="subcellular location">
    <subcellularLocation>
        <location evidence="1">Cell membrane</location>
        <topology evidence="1">Multi-pass membrane protein</topology>
    </subcellularLocation>
</comment>
<dbReference type="AlphaFoldDB" id="A0AA42DR00"/>
<feature type="transmembrane region" description="Helical" evidence="6">
    <location>
        <begin position="437"/>
        <end position="458"/>
    </location>
</feature>
<keyword evidence="3 6" id="KW-0812">Transmembrane</keyword>
<feature type="transmembrane region" description="Helical" evidence="6">
    <location>
        <begin position="185"/>
        <end position="207"/>
    </location>
</feature>
<feature type="transmembrane region" description="Helical" evidence="6">
    <location>
        <begin position="228"/>
        <end position="247"/>
    </location>
</feature>
<comment type="caution">
    <text evidence="7">The sequence shown here is derived from an EMBL/GenBank/DDBJ whole genome shotgun (WGS) entry which is preliminary data.</text>
</comment>
<organism evidence="7 8">
    <name type="scientific">Holtiella tumoricola</name>
    <dbReference type="NCBI Taxonomy" id="3018743"/>
    <lineage>
        <taxon>Bacteria</taxon>
        <taxon>Bacillati</taxon>
        <taxon>Bacillota</taxon>
        <taxon>Clostridia</taxon>
        <taxon>Lachnospirales</taxon>
        <taxon>Cellulosilyticaceae</taxon>
        <taxon>Holtiella</taxon>
    </lineage>
</organism>
<feature type="transmembrane region" description="Helical" evidence="6">
    <location>
        <begin position="128"/>
        <end position="149"/>
    </location>
</feature>
<dbReference type="Pfam" id="PF01943">
    <property type="entry name" value="Polysacc_synt"/>
    <property type="match status" value="1"/>
</dbReference>
<evidence type="ECO:0000256" key="3">
    <source>
        <dbReference type="ARBA" id="ARBA00022692"/>
    </source>
</evidence>
<feature type="transmembrane region" description="Helical" evidence="6">
    <location>
        <begin position="87"/>
        <end position="108"/>
    </location>
</feature>
<feature type="transmembrane region" description="Helical" evidence="6">
    <location>
        <begin position="376"/>
        <end position="395"/>
    </location>
</feature>
<feature type="transmembrane region" description="Helical" evidence="6">
    <location>
        <begin position="314"/>
        <end position="337"/>
    </location>
</feature>
<keyword evidence="8" id="KW-1185">Reference proteome</keyword>
<keyword evidence="2" id="KW-1003">Cell membrane</keyword>
<feature type="transmembrane region" description="Helical" evidence="6">
    <location>
        <begin position="273"/>
        <end position="293"/>
    </location>
</feature>
<evidence type="ECO:0000313" key="7">
    <source>
        <dbReference type="EMBL" id="MDA3733167.1"/>
    </source>
</evidence>
<dbReference type="PANTHER" id="PTHR30250">
    <property type="entry name" value="PST FAMILY PREDICTED COLANIC ACID TRANSPORTER"/>
    <property type="match status" value="1"/>
</dbReference>
<dbReference type="EMBL" id="JAQIFT010000061">
    <property type="protein sequence ID" value="MDA3733167.1"/>
    <property type="molecule type" value="Genomic_DNA"/>
</dbReference>
<evidence type="ECO:0000256" key="5">
    <source>
        <dbReference type="ARBA" id="ARBA00023136"/>
    </source>
</evidence>
<dbReference type="PANTHER" id="PTHR30250:SF11">
    <property type="entry name" value="O-ANTIGEN TRANSPORTER-RELATED"/>
    <property type="match status" value="1"/>
</dbReference>
<evidence type="ECO:0000256" key="6">
    <source>
        <dbReference type="SAM" id="Phobius"/>
    </source>
</evidence>
<sequence>MEKINQLKAGAILSYISMGLGYIISIVYTPIMLRLLGQSEYGLYNLVASIVAYLGVLNFGFGSAYMRYYSRYKIKSDKEKIATLNGMFLIIFTIIGVVAVVAGIILAMNIEIIFGAQLTVSELVKAKVLMMIMVVNLAISFPTIVFTSHITANEKFIFQKIVNMISVVINPFIVLPVLFLGYGSIGLVVASTILNIVIGIINVCYCIKKLQMRFSIRNMDFTLMKEMTVFSSFIFIYMIIDQINWNIDKFILGRFKGTEEVAIYSVGAQFNSYLISIAAVVSGVFIPRVNKIVSEELKSKKLTDLFIRIGKIQFVLVALVVMGFTIFGESFINIWAGETYSKSYAVAMILMIPMGLVLIQNIGIEIRKAQDLHQTPAKFMLCIAIINIIITIPMAKEYGAIGSAIGTSIAVVINQIFINFYYFLVCGLDIKLFLKQILIFSKGLIIPIIVGCLMISNKGKFNDITFLSMVIPYIIIYFISLYYFSFEKYEKDLFIGQPYNKISNIVNRYVKK</sequence>
<dbReference type="InterPro" id="IPR002797">
    <property type="entry name" value="Polysacc_synth"/>
</dbReference>